<dbReference type="Pfam" id="PF08241">
    <property type="entry name" value="Methyltransf_11"/>
    <property type="match status" value="1"/>
</dbReference>
<evidence type="ECO:0000256" key="1">
    <source>
        <dbReference type="ARBA" id="ARBA00022630"/>
    </source>
</evidence>
<keyword evidence="1" id="KW-0285">Flavoprotein</keyword>
<name>A0ABY4Y611_9GAMM</name>
<dbReference type="SUPFAM" id="SSF55103">
    <property type="entry name" value="FAD-linked oxidases, C-terminal domain"/>
    <property type="match status" value="1"/>
</dbReference>
<proteinExistence type="predicted"/>
<dbReference type="InterPro" id="IPR013216">
    <property type="entry name" value="Methyltransf_11"/>
</dbReference>
<evidence type="ECO:0000256" key="4">
    <source>
        <dbReference type="SAM" id="MobiDB-lite"/>
    </source>
</evidence>
<evidence type="ECO:0000259" key="6">
    <source>
        <dbReference type="PROSITE" id="PS51387"/>
    </source>
</evidence>
<dbReference type="SUPFAM" id="SSF56176">
    <property type="entry name" value="FAD-binding/transporter-associated domain-like"/>
    <property type="match status" value="1"/>
</dbReference>
<keyword evidence="5" id="KW-0472">Membrane</keyword>
<dbReference type="InterPro" id="IPR006094">
    <property type="entry name" value="Oxid_FAD_bind_N"/>
</dbReference>
<evidence type="ECO:0000256" key="3">
    <source>
        <dbReference type="ARBA" id="ARBA00023002"/>
    </source>
</evidence>
<feature type="domain" description="FAD-binding PCMH-type" evidence="6">
    <location>
        <begin position="130"/>
        <end position="302"/>
    </location>
</feature>
<organism evidence="7 8">
    <name type="scientific">Legionella lytica</name>
    <dbReference type="NCBI Taxonomy" id="96232"/>
    <lineage>
        <taxon>Bacteria</taxon>
        <taxon>Pseudomonadati</taxon>
        <taxon>Pseudomonadota</taxon>
        <taxon>Gammaproteobacteria</taxon>
        <taxon>Legionellales</taxon>
        <taxon>Legionellaceae</taxon>
        <taxon>Legionella</taxon>
    </lineage>
</organism>
<dbReference type="InterPro" id="IPR016169">
    <property type="entry name" value="FAD-bd_PCMH_sub2"/>
</dbReference>
<evidence type="ECO:0000313" key="8">
    <source>
        <dbReference type="Proteomes" id="UP001057474"/>
    </source>
</evidence>
<keyword evidence="8" id="KW-1185">Reference proteome</keyword>
<reference evidence="7" key="1">
    <citation type="submission" date="2021-03" db="EMBL/GenBank/DDBJ databases">
        <title>Legionella lytica PCM 2298.</title>
        <authorList>
            <person name="Koper P."/>
        </authorList>
    </citation>
    <scope>NUCLEOTIDE SEQUENCE</scope>
    <source>
        <strain evidence="7">PCM 2298</strain>
    </source>
</reference>
<feature type="transmembrane region" description="Helical" evidence="5">
    <location>
        <begin position="41"/>
        <end position="67"/>
    </location>
</feature>
<evidence type="ECO:0000256" key="2">
    <source>
        <dbReference type="ARBA" id="ARBA00022827"/>
    </source>
</evidence>
<dbReference type="InterPro" id="IPR029063">
    <property type="entry name" value="SAM-dependent_MTases_sf"/>
</dbReference>
<sequence>MPALPKLGYFNEIPAGMIDRIYRDKATSFFGKAFQFIQKRVIFAFGFMPLSFVDMVVSGITATIYSFRAFFTTDETQEARLEQMKVYANNFSKNLYALLASVFGLISPKLVSLYFVPNVHQTGVSAGGDYHHARNAVMESPESLEELQELVKNAAREGKKIMPIGAGFSQGKQFLPEGDENLIVVDLSNFNTVEIHSKDKQAIVGAGAVWSDIKQEANKFKLALKVMQASDVFSVGGSLGTNIHGWNIHDGMLSTVVSSITIINAQGELETLTPEDDKFHNVTGGLGLYGIIVSATIDLTDNELLKEKGVAIEPEHYVEHFRDNVLTDPNTRMHLYRLSLDPNNLLGSGVAVSYVKEDERKPLQDNLRPEAAHGTRFDRIMINMARHSPWARQKYWEMERTRLLANNGELMSVNKIMQPPINAMFNASKSETEWLQEFFLPEENLTDFLKELGALLQTNDVALLNASVRFVKKNDRSPMSYAHDGDRFAVVLCFNQSLEETAIIKARKWIRQAQHLTVEKGGAYYLPYQHISNPEDFHAAYPHVDEALRAKDEADPDHLFVSGFYQRFMQPKPETTNHFKAIMANEETKTKFAGFLKNVLHRIDSDKFFALLEDIMQYNDSHEEIYQELARRLPEIAPGTVGDLSRILDSLSAIKTDLGEQAHTLLPQEMKTINGLVEIGYPGRFVNGFKQHYKITGEIVAVYEQQSITDYIQTGFPRPYDRFEQLDYSRPNLANLKDNSADVITCYVGLHHFEDDELEHFLEEVKRVLRPDGRFLLVDHDVTDEETMSMAHMAHTIFNVVTGVSLEEEMKETRKFHSMDHWRQKLQEHGLGYAVSGPDVPLVRNGDPSRNRMVSFAKPGPLNQLSQVVVTEPINDAEVEHRQAQVIVPDFRIPSTNSDAQTLSRQGVFQGGNTTQSPTNVSEITLKL</sequence>
<gene>
    <name evidence="7" type="ORF">J2N86_09385</name>
</gene>
<evidence type="ECO:0000313" key="7">
    <source>
        <dbReference type="EMBL" id="USQ12917.1"/>
    </source>
</evidence>
<keyword evidence="5" id="KW-1133">Transmembrane helix</keyword>
<dbReference type="InterPro" id="IPR010031">
    <property type="entry name" value="FAD_lactone_oxidase-like"/>
</dbReference>
<keyword evidence="3" id="KW-0560">Oxidoreductase</keyword>
<dbReference type="InterPro" id="IPR016164">
    <property type="entry name" value="FAD-linked_Oxase-like_C"/>
</dbReference>
<dbReference type="PROSITE" id="PS51387">
    <property type="entry name" value="FAD_PCMH"/>
    <property type="match status" value="1"/>
</dbReference>
<dbReference type="Gene3D" id="3.40.50.150">
    <property type="entry name" value="Vaccinia Virus protein VP39"/>
    <property type="match status" value="1"/>
</dbReference>
<keyword evidence="2" id="KW-0274">FAD</keyword>
<dbReference type="Pfam" id="PF04030">
    <property type="entry name" value="ALO"/>
    <property type="match status" value="1"/>
</dbReference>
<dbReference type="Gene3D" id="3.30.465.10">
    <property type="match status" value="1"/>
</dbReference>
<accession>A0ABY4Y611</accession>
<dbReference type="InterPro" id="IPR036318">
    <property type="entry name" value="FAD-bd_PCMH-like_sf"/>
</dbReference>
<dbReference type="RefSeq" id="WP_252579130.1">
    <property type="nucleotide sequence ID" value="NZ_CP071527.1"/>
</dbReference>
<dbReference type="InterPro" id="IPR007173">
    <property type="entry name" value="ALO_C"/>
</dbReference>
<dbReference type="PANTHER" id="PTHR43762:SF1">
    <property type="entry name" value="D-ARABINONO-1,4-LACTONE OXIDASE"/>
    <property type="match status" value="1"/>
</dbReference>
<keyword evidence="5" id="KW-0812">Transmembrane</keyword>
<dbReference type="InterPro" id="IPR016166">
    <property type="entry name" value="FAD-bd_PCMH"/>
</dbReference>
<dbReference type="Proteomes" id="UP001057474">
    <property type="component" value="Chromosome"/>
</dbReference>
<dbReference type="SUPFAM" id="SSF53335">
    <property type="entry name" value="S-adenosyl-L-methionine-dependent methyltransferases"/>
    <property type="match status" value="1"/>
</dbReference>
<feature type="region of interest" description="Disordered" evidence="4">
    <location>
        <begin position="908"/>
        <end position="928"/>
    </location>
</feature>
<dbReference type="PANTHER" id="PTHR43762">
    <property type="entry name" value="L-GULONOLACTONE OXIDASE"/>
    <property type="match status" value="1"/>
</dbReference>
<protein>
    <submittedName>
        <fullName evidence="7">FAD-binding protein</fullName>
    </submittedName>
</protein>
<dbReference type="EMBL" id="CP071527">
    <property type="protein sequence ID" value="USQ12917.1"/>
    <property type="molecule type" value="Genomic_DNA"/>
</dbReference>
<evidence type="ECO:0000256" key="5">
    <source>
        <dbReference type="SAM" id="Phobius"/>
    </source>
</evidence>
<dbReference type="Pfam" id="PF01565">
    <property type="entry name" value="FAD_binding_4"/>
    <property type="match status" value="1"/>
</dbReference>
<dbReference type="CDD" id="cd02440">
    <property type="entry name" value="AdoMet_MTases"/>
    <property type="match status" value="1"/>
</dbReference>